<feature type="domain" description="SD-repeat containing protein B" evidence="7">
    <location>
        <begin position="1233"/>
        <end position="1306"/>
    </location>
</feature>
<feature type="domain" description="SD-repeat containing protein B" evidence="7">
    <location>
        <begin position="2057"/>
        <end position="2131"/>
    </location>
</feature>
<dbReference type="InterPro" id="IPR033764">
    <property type="entry name" value="Sdr_B"/>
</dbReference>
<organism evidence="8 9">
    <name type="scientific">Thalassomonas viridans</name>
    <dbReference type="NCBI Taxonomy" id="137584"/>
    <lineage>
        <taxon>Bacteria</taxon>
        <taxon>Pseudomonadati</taxon>
        <taxon>Pseudomonadota</taxon>
        <taxon>Gammaproteobacteria</taxon>
        <taxon>Alteromonadales</taxon>
        <taxon>Colwelliaceae</taxon>
        <taxon>Thalassomonas</taxon>
    </lineage>
</organism>
<comment type="subcellular location">
    <subcellularLocation>
        <location evidence="1">Secreted</location>
    </subcellularLocation>
</comment>
<dbReference type="Proteomes" id="UP000032352">
    <property type="component" value="Chromosome"/>
</dbReference>
<name>A0AAE9Z2R6_9GAMM</name>
<dbReference type="Gene3D" id="2.60.40.10">
    <property type="entry name" value="Immunoglobulins"/>
    <property type="match status" value="11"/>
</dbReference>
<feature type="region of interest" description="Disordered" evidence="4">
    <location>
        <begin position="952"/>
        <end position="982"/>
    </location>
</feature>
<feature type="domain" description="SD-repeat containing protein B" evidence="7">
    <location>
        <begin position="1699"/>
        <end position="1774"/>
    </location>
</feature>
<keyword evidence="9" id="KW-1185">Reference proteome</keyword>
<evidence type="ECO:0000256" key="5">
    <source>
        <dbReference type="SAM" id="SignalP"/>
    </source>
</evidence>
<dbReference type="NCBIfam" id="TIGR01451">
    <property type="entry name" value="B_ant_repeat"/>
    <property type="match status" value="5"/>
</dbReference>
<evidence type="ECO:0000259" key="6">
    <source>
        <dbReference type="Pfam" id="PF01345"/>
    </source>
</evidence>
<feature type="domain" description="SD-repeat containing protein B" evidence="7">
    <location>
        <begin position="1464"/>
        <end position="1575"/>
    </location>
</feature>
<feature type="domain" description="SD-repeat containing protein B" evidence="7">
    <location>
        <begin position="1821"/>
        <end position="1903"/>
    </location>
</feature>
<dbReference type="InterPro" id="IPR047589">
    <property type="entry name" value="DUF11_rpt"/>
</dbReference>
<keyword evidence="2" id="KW-0964">Secreted</keyword>
<feature type="domain" description="DUF11" evidence="6">
    <location>
        <begin position="153"/>
        <end position="275"/>
    </location>
</feature>
<sequence>MFQKLGLAIWLLTCVGLARAADVQISQLVDNTDPAIRGADITYRVSVLNGDNDTATNVKLEFPIPANTSFASVNDGRCSHAANLVTCNLGSMTGDGLGGPITDIDFTITTGVLTGSTVNVSATITADGDTDTTAVNSNNNYEDQNTTMDDGADLSLAISDSPDPAIAGGTLTYTLTASNAGPNDAGAAFNSTGVTLVNTLPGGVTFTSASGTGWSCGNSGQTVTCNRELITSGASAPDITLVTQITGQIAGTITDAATVSSITADPVSSNNTQTQDTSINQGTDLTLSKSVAAPVVGGSTTSFTLQPRNLGPYDADNLVVTDTLPSGFTYISAGGSGWSCAEAAQTVTCSRASYSVGATDDISIQTNVPASGTNITNSASISTTTSEQDTSNNSDSVTFSVVPDGADLSLNKSKTPDPVALGSDMTSVLTVSNAGPQATSGTLTVTDVLAAGETYKSYTGSNWTCNHAGGSPGGTVTCTYSANLAADATASTLRIVTTATTAGALGNTASVTDAGGQADGNSSNDSAGASVTATTSIADLAISKVVSDNNLSAAENSTTYTLVITNNGPDNITDPGPGSQAVYIQDDLPGYVSSVTGASPDTTGVTVAASVTSIGGAAFSCSGTSSVRCSLDDGETFNSGDSVTISIGVDRPMANGSFTNTATVSSEVLGDDDSSNNSDSANIDITPLADVEMLSPSIPVNPAKAGTEATIVLQFRNNGPSTADNVNLVHTFSPPAGRTYTLVSATPSEGSCGALAGNVLTCNGITLDRDENQSIILIVQPGWDGANTAWTLAGNTVISTTTDEQDNGINNMAANLDVSLAETDLLINNTDVTDPVGWSATPGAFPATLDNIIVYQVDVSNRGPSLATGLQFTYDMTPKAGKSVTFLCDSTSDTSCSAGTSLCDNTGVSVTGGSSLSLSCNVPDNSGNALNDRELEANTTTSRYLFFSADSAPDSTGDTHNTVATVSSNEDDTLPGNDSEAESTSVRVKVDLAVTKTASSSTVNINEPFEFNILVSSNGPGDSAQSTLLDTLPAGMELTATPVTAQGSCSGSAGSTSFSCDLGTINKDDSVAVTVPVRITSYLAGNITNTAEVESFGVDIDGSNDSDSDTVTMVKSSVAGTVFNDLNDDGLQDLASGESGIESVTITLTGTDDYGNAVSLTETNAGSSDYLFDNLSPGSYTLTQTQPGGFDDGLENAGGTIIGNSRSSDTITVTLASNSQLTDHDFAELGQASLAGSVWHDSDNDGIRDAGETLGISDVTLTLTGTDSTGAAVNLTTSSDNDGNYSFANLRPGTYAIGETQPSTWGDGLDSVGSAGGNLANDNLSNIVLGAGIGGTDYNFGEQGSSLSGTVYRDGNDNGIIDAGEAGIADVTITLTGTDDLGNNISETRQTDSDGNYSFHPLPASDGAGYLIKETQPANIFDGKDTLGSLGGVLADDQFTLVLGANVTGSGYNFGEGANFKSSLSGRVYIDADADGLYGNNETGIADVELTLSGTSNSGIGVILTTTTGSNGQYSFNNLVASNDQGYSISQKQPRLYLDGQESRSGRVIDGSRGTDKITAIVLRDNQNKTGYDFGELQDAGISGYVYLDSNRNGIKDNGETGIDKVTLTLTGEDIYGVDVELHTTTNSNGMYQFTGLLPSDASGYTIAETQPQHYSDGLESHEGQVLADSDQSDTITGLVLAADASISPLNFGEIHNASLAGQVFADTDNNGLKSAQEPGIPEVGLVLSGLDLWGNQIRQETTTDENGNYRFSHLPPSGDNGYRLSESQPQHYIDGLESIADQVIAGSNTGDSIGNIPLAADQALSGYRFAELYAGEINGEVFIDTDDNGLRRKGALGSGEIGESGIPGVGITLSGTDHLGNSVNLTTITDENGYYSFENLAPSDDNGYRLTENQPEGYSDSLESINGALVDGSQFSDVIGLPPLAPGQIQPQNNFAELSGLTLSGLVWVDDNDNGEIDSDEHLRIAGVEITVTGNSDSGAAISHTVTTDENGYYQSPLLPPGSYSLTQAQPQAWLDGRESLGSLGGTAGNDEFTAIQLNADNNGEDYNFGERGSSLAGYVYSDINDNAFNDSFEAGIADVSITLSGTDLDGYPVSRRVTTGRDGSYMFTSLPLPSAQGYTVSEQQPEGTIDGRDSLGNLGGQLANDEMSRIVFNQHPNAALDYNFGEQLENPATISGMVWLDGNHNRQEDDNNGQALWLVDLLEHRQDPDNYTDTILIASTVTASDGSYRFDGLPPGIYEVQFRHPQGGMLYGTPVSTAPGADTSKGTIRNLVLGEGEQVIEQNLPVDPSGIVYDSQTREPVEGATVRISGPAGFNADRDLVGGSANVEQITGSDGLYQFLLFSTAPTGIYTLEVTEPAGYLPGLARSIPACTNTLVVGASSLPALVHEQHQPPGLGAPLHDANTCPGSSDQLDSNNNSTQFYLSFMLDTQLPSANVVNNHIPLDPYSEQLIAISKSAGKQNVSRGDLLPYQILVTNNSGFTLNELELADQLPPGFKYVAGSAKIDGIGDEPESDGRILSWDEFALEPGQRRVIDLITVIGAGVGEGKYVNQAWVNEAALGQRISNIATAAVNVIPDPVMDCSDLTGKVFDDANINGYQDENEAGLPGVRLATARGLLITTDQYGRYHIACAAIPNEMRGSNFIIKVDERTLPSGYRITTENPRVVRLTRGKLAKANFGASIHRVIRIEVNNKTFSGKNLNPAYQKQLEQSVKLLAVEPSVLRLAYQHQGESEQEINERLDLLEQALKQVWKQCDCRYPLTIERETFLRQVPVLEGVKAQTEKPAAAGGQGHE</sequence>
<dbReference type="Pfam" id="PF17210">
    <property type="entry name" value="SdrD_B"/>
    <property type="match status" value="10"/>
</dbReference>
<dbReference type="PANTHER" id="PTHR23303">
    <property type="entry name" value="CARBOXYPEPTIDASE REGULATORY REGION-CONTAINING"/>
    <property type="match status" value="1"/>
</dbReference>
<dbReference type="Pfam" id="PF01345">
    <property type="entry name" value="DUF11"/>
    <property type="match status" value="8"/>
</dbReference>
<feature type="chain" id="PRO_5042247722" evidence="5">
    <location>
        <begin position="21"/>
        <end position="2794"/>
    </location>
</feature>
<protein>
    <submittedName>
        <fullName evidence="8">DUF11 domain-containing protein</fullName>
    </submittedName>
</protein>
<evidence type="ECO:0000259" key="7">
    <source>
        <dbReference type="Pfam" id="PF17210"/>
    </source>
</evidence>
<keyword evidence="3 5" id="KW-0732">Signal</keyword>
<reference evidence="8 9" key="1">
    <citation type="journal article" date="2015" name="Genome Announc.">
        <title>Draft Genome Sequences of Marine Isolates of Thalassomonas viridans and Thalassomonas actiniarum.</title>
        <authorList>
            <person name="Olonade I."/>
            <person name="van Zyl L.J."/>
            <person name="Trindade M."/>
        </authorList>
    </citation>
    <scope>NUCLEOTIDE SEQUENCE [LARGE SCALE GENOMIC DNA]</scope>
    <source>
        <strain evidence="8 9">XOM25</strain>
    </source>
</reference>
<dbReference type="EMBL" id="CP059733">
    <property type="protein sequence ID" value="WDE05182.1"/>
    <property type="molecule type" value="Genomic_DNA"/>
</dbReference>
<evidence type="ECO:0000256" key="3">
    <source>
        <dbReference type="ARBA" id="ARBA00022729"/>
    </source>
</evidence>
<dbReference type="GO" id="GO:0005576">
    <property type="term" value="C:extracellular region"/>
    <property type="evidence" value="ECO:0007669"/>
    <property type="project" value="UniProtKB-SubCell"/>
</dbReference>
<feature type="domain" description="SD-repeat containing protein B" evidence="7">
    <location>
        <begin position="2175"/>
        <end position="2252"/>
    </location>
</feature>
<feature type="domain" description="DUF11" evidence="6">
    <location>
        <begin position="22"/>
        <end position="136"/>
    </location>
</feature>
<feature type="domain" description="DUF11" evidence="6">
    <location>
        <begin position="284"/>
        <end position="398"/>
    </location>
</feature>
<evidence type="ECO:0000313" key="8">
    <source>
        <dbReference type="EMBL" id="WDE05182.1"/>
    </source>
</evidence>
<feature type="domain" description="SD-repeat containing protein B" evidence="7">
    <location>
        <begin position="1119"/>
        <end position="1221"/>
    </location>
</feature>
<feature type="compositionally biased region" description="Polar residues" evidence="4">
    <location>
        <begin position="953"/>
        <end position="968"/>
    </location>
</feature>
<feature type="compositionally biased region" description="Low complexity" evidence="4">
    <location>
        <begin position="371"/>
        <end position="386"/>
    </location>
</feature>
<dbReference type="RefSeq" id="WP_044838883.1">
    <property type="nucleotide sequence ID" value="NZ_CP059733.1"/>
</dbReference>
<proteinExistence type="predicted"/>
<feature type="signal peptide" evidence="5">
    <location>
        <begin position="1"/>
        <end position="20"/>
    </location>
</feature>
<feature type="domain" description="DUF11" evidence="6">
    <location>
        <begin position="407"/>
        <end position="531"/>
    </location>
</feature>
<dbReference type="InterPro" id="IPR001434">
    <property type="entry name" value="OmcB-like_DUF11"/>
</dbReference>
<dbReference type="KEGG" id="tvd:SG34_028465"/>
<feature type="domain" description="DUF11" evidence="6">
    <location>
        <begin position="991"/>
        <end position="1111"/>
    </location>
</feature>
<feature type="domain" description="DUF11" evidence="6">
    <location>
        <begin position="702"/>
        <end position="813"/>
    </location>
</feature>
<feature type="domain" description="SD-repeat containing protein B" evidence="7">
    <location>
        <begin position="1946"/>
        <end position="2016"/>
    </location>
</feature>
<evidence type="ECO:0000256" key="1">
    <source>
        <dbReference type="ARBA" id="ARBA00004613"/>
    </source>
</evidence>
<evidence type="ECO:0000256" key="2">
    <source>
        <dbReference type="ARBA" id="ARBA00022525"/>
    </source>
</evidence>
<gene>
    <name evidence="8" type="ORF">SG34_028465</name>
</gene>
<accession>A0AAE9Z2R6</accession>
<dbReference type="PANTHER" id="PTHR23303:SF15">
    <property type="entry name" value="COLOSSIN-A"/>
    <property type="match status" value="1"/>
</dbReference>
<feature type="domain" description="SD-repeat containing protein B" evidence="7">
    <location>
        <begin position="1582"/>
        <end position="1674"/>
    </location>
</feature>
<dbReference type="InterPro" id="IPR051417">
    <property type="entry name" value="SDr/BOS_complex"/>
</dbReference>
<feature type="domain" description="SD-repeat containing protein B" evidence="7">
    <location>
        <begin position="1347"/>
        <end position="1421"/>
    </location>
</feature>
<reference evidence="8 9" key="2">
    <citation type="journal article" date="2022" name="Mar. Drugs">
        <title>Bioassay-Guided Fractionation Leads to the Detection of Cholic Acid Generated by the Rare Thalassomonas sp.</title>
        <authorList>
            <person name="Pheiffer F."/>
            <person name="Schneider Y.K."/>
            <person name="Hansen E.H."/>
            <person name="Andersen J.H."/>
            <person name="Isaksson J."/>
            <person name="Busche T."/>
            <person name="R C."/>
            <person name="Kalinowski J."/>
            <person name="Zyl L.V."/>
            <person name="Trindade M."/>
        </authorList>
    </citation>
    <scope>NUCLEOTIDE SEQUENCE [LARGE SCALE GENOMIC DNA]</scope>
    <source>
        <strain evidence="8 9">XOM25</strain>
    </source>
</reference>
<feature type="region of interest" description="Disordered" evidence="4">
    <location>
        <begin position="368"/>
        <end position="395"/>
    </location>
</feature>
<evidence type="ECO:0000256" key="4">
    <source>
        <dbReference type="SAM" id="MobiDB-lite"/>
    </source>
</evidence>
<feature type="domain" description="DUF11" evidence="6">
    <location>
        <begin position="539"/>
        <end position="683"/>
    </location>
</feature>
<feature type="domain" description="DUF11" evidence="6">
    <location>
        <begin position="2453"/>
        <end position="2560"/>
    </location>
</feature>
<dbReference type="Gene3D" id="2.60.40.1120">
    <property type="entry name" value="Carboxypeptidase-like, regulatory domain"/>
    <property type="match status" value="1"/>
</dbReference>
<dbReference type="SUPFAM" id="SSF117074">
    <property type="entry name" value="Hypothetical protein PA1324"/>
    <property type="match status" value="10"/>
</dbReference>
<evidence type="ECO:0000313" key="9">
    <source>
        <dbReference type="Proteomes" id="UP000032352"/>
    </source>
</evidence>
<dbReference type="InterPro" id="IPR013783">
    <property type="entry name" value="Ig-like_fold"/>
</dbReference>